<proteinExistence type="predicted"/>
<dbReference type="EMBL" id="JBHSOF010000038">
    <property type="protein sequence ID" value="MFC5666287.1"/>
    <property type="molecule type" value="Genomic_DNA"/>
</dbReference>
<sequence length="408" mass="43482">MTDTPVPAAFLDIHVLQTIPLSGLNLDGDGCPKSVVLGGATRARISGQAKKRPVRLHIEEALPDQASARTRRLVHEVRDLLVRDEGWGEELATFTALDVFAAATGGRMSLGSSADDIQAKDRLATAALIYTPATTAHRMAATAAGRRHDYEIAFKEAESGTAKPRSGRGAKKDKEQETAITVTDPADVHGLLADANAAIALLGRTLMEIDGAERDACVQVASAFTTHEAQIEIDFFVAVDDYAAKTQGVPSVGLIGDQRLVAGTFYMFSTIALRNFTDAVDNDLLLARAVCRAYIDGFIHTVPKTGQTASAAWTLPDLVHLAVRTDRPVNLSTAFDKPVTGRQGHADPSITRLSDYAKTIQRLTAGRGLLHSVHAYTGTTKLPGLGTRVDTFDQTVESALDAAFGTTP</sequence>
<evidence type="ECO:0000313" key="3">
    <source>
        <dbReference type="Proteomes" id="UP001595975"/>
    </source>
</evidence>
<dbReference type="Proteomes" id="UP001595975">
    <property type="component" value="Unassembled WGS sequence"/>
</dbReference>
<dbReference type="InterPro" id="IPR010148">
    <property type="entry name" value="CRISPR-assoc_prot_CT1975"/>
</dbReference>
<dbReference type="NCBIfam" id="TIGR01869">
    <property type="entry name" value="casC_Cse4"/>
    <property type="match status" value="1"/>
</dbReference>
<reference evidence="3" key="1">
    <citation type="journal article" date="2019" name="Int. J. Syst. Evol. Microbiol.">
        <title>The Global Catalogue of Microorganisms (GCM) 10K type strain sequencing project: providing services to taxonomists for standard genome sequencing and annotation.</title>
        <authorList>
            <consortium name="The Broad Institute Genomics Platform"/>
            <consortium name="The Broad Institute Genome Sequencing Center for Infectious Disease"/>
            <person name="Wu L."/>
            <person name="Ma J."/>
        </authorList>
    </citation>
    <scope>NUCLEOTIDE SEQUENCE [LARGE SCALE GENOMIC DNA]</scope>
    <source>
        <strain evidence="3">CGMCC 4.1437</strain>
    </source>
</reference>
<comment type="caution">
    <text evidence="2">The sequence shown here is derived from an EMBL/GenBank/DDBJ whole genome shotgun (WGS) entry which is preliminary data.</text>
</comment>
<gene>
    <name evidence="2" type="primary">cas7e</name>
    <name evidence="2" type="ORF">ACFP3U_25345</name>
</gene>
<feature type="region of interest" description="Disordered" evidence="1">
    <location>
        <begin position="155"/>
        <end position="178"/>
    </location>
</feature>
<evidence type="ECO:0000313" key="2">
    <source>
        <dbReference type="EMBL" id="MFC5666287.1"/>
    </source>
</evidence>
<keyword evidence="3" id="KW-1185">Reference proteome</keyword>
<dbReference type="Pfam" id="PF09344">
    <property type="entry name" value="Cas_CT1975"/>
    <property type="match status" value="1"/>
</dbReference>
<accession>A0ABW0X8T3</accession>
<name>A0ABW0X8T3_9ACTN</name>
<organism evidence="2 3">
    <name type="scientific">Kitasatospora misakiensis</name>
    <dbReference type="NCBI Taxonomy" id="67330"/>
    <lineage>
        <taxon>Bacteria</taxon>
        <taxon>Bacillati</taxon>
        <taxon>Actinomycetota</taxon>
        <taxon>Actinomycetes</taxon>
        <taxon>Kitasatosporales</taxon>
        <taxon>Streptomycetaceae</taxon>
        <taxon>Kitasatospora</taxon>
    </lineage>
</organism>
<evidence type="ECO:0000256" key="1">
    <source>
        <dbReference type="SAM" id="MobiDB-lite"/>
    </source>
</evidence>
<protein>
    <submittedName>
        <fullName evidence="2">Type I-E CRISPR-associated protein Cas7/Cse4/CasC</fullName>
    </submittedName>
</protein>
<dbReference type="RefSeq" id="WP_380227960.1">
    <property type="nucleotide sequence ID" value="NZ_JBHSOF010000038.1"/>
</dbReference>